<evidence type="ECO:0000256" key="1">
    <source>
        <dbReference type="ARBA" id="ARBA00004141"/>
    </source>
</evidence>
<dbReference type="PROSITE" id="PS50801">
    <property type="entry name" value="STAS"/>
    <property type="match status" value="1"/>
</dbReference>
<accession>A0AA36GVW0</accession>
<reference evidence="7" key="1">
    <citation type="submission" date="2023-07" db="EMBL/GenBank/DDBJ databases">
        <authorList>
            <consortium name="CYATHOMIX"/>
        </authorList>
    </citation>
    <scope>NUCLEOTIDE SEQUENCE</scope>
    <source>
        <strain evidence="7">N/A</strain>
    </source>
</reference>
<dbReference type="GO" id="GO:0055085">
    <property type="term" value="P:transmembrane transport"/>
    <property type="evidence" value="ECO:0007669"/>
    <property type="project" value="InterPro"/>
</dbReference>
<evidence type="ECO:0000256" key="4">
    <source>
        <dbReference type="ARBA" id="ARBA00023136"/>
    </source>
</evidence>
<gene>
    <name evidence="7" type="ORF">CYNAS_LOCUS11242</name>
</gene>
<evidence type="ECO:0000313" key="7">
    <source>
        <dbReference type="EMBL" id="CAJ0599259.1"/>
    </source>
</evidence>
<organism evidence="7 8">
    <name type="scientific">Cylicocyclus nassatus</name>
    <name type="common">Nematode worm</name>
    <dbReference type="NCBI Taxonomy" id="53992"/>
    <lineage>
        <taxon>Eukaryota</taxon>
        <taxon>Metazoa</taxon>
        <taxon>Ecdysozoa</taxon>
        <taxon>Nematoda</taxon>
        <taxon>Chromadorea</taxon>
        <taxon>Rhabditida</taxon>
        <taxon>Rhabditina</taxon>
        <taxon>Rhabditomorpha</taxon>
        <taxon>Strongyloidea</taxon>
        <taxon>Strongylidae</taxon>
        <taxon>Cylicocyclus</taxon>
    </lineage>
</organism>
<dbReference type="Pfam" id="PF00916">
    <property type="entry name" value="Sulfate_transp"/>
    <property type="match status" value="1"/>
</dbReference>
<keyword evidence="3 5" id="KW-1133">Transmembrane helix</keyword>
<feature type="transmembrane region" description="Helical" evidence="5">
    <location>
        <begin position="139"/>
        <end position="158"/>
    </location>
</feature>
<dbReference type="Gene3D" id="3.30.750.24">
    <property type="entry name" value="STAS domain"/>
    <property type="match status" value="1"/>
</dbReference>
<dbReference type="InterPro" id="IPR011547">
    <property type="entry name" value="SLC26A/SulP_dom"/>
</dbReference>
<feature type="transmembrane region" description="Helical" evidence="5">
    <location>
        <begin position="38"/>
        <end position="67"/>
    </location>
</feature>
<sequence>MARNFQSYQGLSDFLPFLTWIKTYDIKASALRDFMGSLLLAALLIPQGIANGLLASDVLAGMFSILLPNLIYPFLGSARHCTLDECGQIFSTMCAGSMMNCLKTLDIAPPLLFISTLIILLVFKWKLDGILLQSTGTATPYELCILFIVAIVCHLIDLPKTQLLAASLDSRSFVLHTPIIPTMQVLLDSFAIFLFSLSTHMRVASVDDKTKRINKKQESFCFSVISMLSSPIGLLPPASSRENTQMSRETKNFSLISNLLASIWMAPLVYFGRLTVIRLIPESAVIGLIIASISDSWVDLKRLRVLFLLHIWDALICTFALFSALLIPNLCVAFLLSVACALFSVVLRTQWTKCDVMVRVADNYFGEENRYEGECPDSPFYILRINTPLIFMNCEAVREAIRAQAVAVKRLIAIGIGSRTPSIRSHALAHRGSITGRTSNLTNIIITQDADIPQVQFSDSIDNTTLPPPEQSALRFIVLECSGMPYVDPEAVAVLTQIYSELRADHVKLLLAGVSANVRDFLEINKFFSTVPRGHLFPTLQEALSAVRIMSFPFHMSVSMNGCRDVITLSTAPSNHDFMCRLSPEPV</sequence>
<dbReference type="InterPro" id="IPR001902">
    <property type="entry name" value="SLC26A/SulP_fam"/>
</dbReference>
<feature type="transmembrane region" description="Helical" evidence="5">
    <location>
        <begin position="178"/>
        <end position="198"/>
    </location>
</feature>
<comment type="subcellular location">
    <subcellularLocation>
        <location evidence="1">Membrane</location>
        <topology evidence="1">Multi-pass membrane protein</topology>
    </subcellularLocation>
</comment>
<keyword evidence="4 5" id="KW-0472">Membrane</keyword>
<feature type="domain" description="STAS" evidence="6">
    <location>
        <begin position="382"/>
        <end position="547"/>
    </location>
</feature>
<dbReference type="EMBL" id="CATQJL010000223">
    <property type="protein sequence ID" value="CAJ0599259.1"/>
    <property type="molecule type" value="Genomic_DNA"/>
</dbReference>
<feature type="transmembrane region" description="Helical" evidence="5">
    <location>
        <begin position="318"/>
        <end position="347"/>
    </location>
</feature>
<feature type="transmembrane region" description="Helical" evidence="5">
    <location>
        <begin position="255"/>
        <end position="272"/>
    </location>
</feature>
<evidence type="ECO:0000259" key="6">
    <source>
        <dbReference type="PROSITE" id="PS50801"/>
    </source>
</evidence>
<dbReference type="InterPro" id="IPR036513">
    <property type="entry name" value="STAS_dom_sf"/>
</dbReference>
<dbReference type="InterPro" id="IPR002645">
    <property type="entry name" value="STAS_dom"/>
</dbReference>
<evidence type="ECO:0000256" key="2">
    <source>
        <dbReference type="ARBA" id="ARBA00022692"/>
    </source>
</evidence>
<evidence type="ECO:0000313" key="8">
    <source>
        <dbReference type="Proteomes" id="UP001176961"/>
    </source>
</evidence>
<evidence type="ECO:0000256" key="3">
    <source>
        <dbReference type="ARBA" id="ARBA00022989"/>
    </source>
</evidence>
<evidence type="ECO:0000256" key="5">
    <source>
        <dbReference type="SAM" id="Phobius"/>
    </source>
</evidence>
<name>A0AA36GVW0_CYLNA</name>
<feature type="transmembrane region" description="Helical" evidence="5">
    <location>
        <begin position="279"/>
        <end position="298"/>
    </location>
</feature>
<dbReference type="Proteomes" id="UP001176961">
    <property type="component" value="Unassembled WGS sequence"/>
</dbReference>
<dbReference type="AlphaFoldDB" id="A0AA36GVW0"/>
<feature type="transmembrane region" description="Helical" evidence="5">
    <location>
        <begin position="107"/>
        <end position="127"/>
    </location>
</feature>
<dbReference type="CDD" id="cd07042">
    <property type="entry name" value="STAS_SulP_like_sulfate_transporter"/>
    <property type="match status" value="1"/>
</dbReference>
<feature type="transmembrane region" description="Helical" evidence="5">
    <location>
        <begin position="219"/>
        <end position="235"/>
    </location>
</feature>
<proteinExistence type="predicted"/>
<dbReference type="Pfam" id="PF01740">
    <property type="entry name" value="STAS"/>
    <property type="match status" value="1"/>
</dbReference>
<dbReference type="PANTHER" id="PTHR11814">
    <property type="entry name" value="SULFATE TRANSPORTER"/>
    <property type="match status" value="1"/>
</dbReference>
<dbReference type="SUPFAM" id="SSF52091">
    <property type="entry name" value="SpoIIaa-like"/>
    <property type="match status" value="1"/>
</dbReference>
<keyword evidence="2 5" id="KW-0812">Transmembrane</keyword>
<protein>
    <recommendedName>
        <fullName evidence="6">STAS domain-containing protein</fullName>
    </recommendedName>
</protein>
<dbReference type="GO" id="GO:0016020">
    <property type="term" value="C:membrane"/>
    <property type="evidence" value="ECO:0007669"/>
    <property type="project" value="UniProtKB-SubCell"/>
</dbReference>
<keyword evidence="8" id="KW-1185">Reference proteome</keyword>
<comment type="caution">
    <text evidence="7">The sequence shown here is derived from an EMBL/GenBank/DDBJ whole genome shotgun (WGS) entry which is preliminary data.</text>
</comment>